<name>A0A803QPK3_CANSA</name>
<reference evidence="1" key="1">
    <citation type="submission" date="2021-03" db="UniProtKB">
        <authorList>
            <consortium name="EnsemblPlants"/>
        </authorList>
    </citation>
    <scope>IDENTIFICATION</scope>
</reference>
<dbReference type="EnsemblPlants" id="evm.model.10.610">
    <property type="protein sequence ID" value="cds.evm.model.10.610"/>
    <property type="gene ID" value="evm.TU.10.610"/>
</dbReference>
<sequence>MTPYSCMEVNHGLVQREFSWSGRWASLEAKLEAHLGRELEEDVNLKIGIIVIGKHPLGVFFLILPKMFEDRRVLFPDSVEEQ</sequence>
<evidence type="ECO:0000313" key="1">
    <source>
        <dbReference type="EnsemblPlants" id="cds.evm.model.10.610"/>
    </source>
</evidence>
<organism evidence="1 2">
    <name type="scientific">Cannabis sativa</name>
    <name type="common">Hemp</name>
    <name type="synonym">Marijuana</name>
    <dbReference type="NCBI Taxonomy" id="3483"/>
    <lineage>
        <taxon>Eukaryota</taxon>
        <taxon>Viridiplantae</taxon>
        <taxon>Streptophyta</taxon>
        <taxon>Embryophyta</taxon>
        <taxon>Tracheophyta</taxon>
        <taxon>Spermatophyta</taxon>
        <taxon>Magnoliopsida</taxon>
        <taxon>eudicotyledons</taxon>
        <taxon>Gunneridae</taxon>
        <taxon>Pentapetalae</taxon>
        <taxon>rosids</taxon>
        <taxon>fabids</taxon>
        <taxon>Rosales</taxon>
        <taxon>Cannabaceae</taxon>
        <taxon>Cannabis</taxon>
    </lineage>
</organism>
<dbReference type="AlphaFoldDB" id="A0A803QPK3"/>
<keyword evidence="2" id="KW-1185">Reference proteome</keyword>
<dbReference type="EMBL" id="UZAU01000810">
    <property type="status" value="NOT_ANNOTATED_CDS"/>
    <property type="molecule type" value="Genomic_DNA"/>
</dbReference>
<protein>
    <submittedName>
        <fullName evidence="1">Uncharacterized protein</fullName>
    </submittedName>
</protein>
<evidence type="ECO:0000313" key="2">
    <source>
        <dbReference type="Proteomes" id="UP000596661"/>
    </source>
</evidence>
<proteinExistence type="predicted"/>
<dbReference type="Proteomes" id="UP000596661">
    <property type="component" value="Unassembled WGS sequence"/>
</dbReference>
<accession>A0A803QPK3</accession>
<dbReference type="Gramene" id="evm.model.10.610">
    <property type="protein sequence ID" value="cds.evm.model.10.610"/>
    <property type="gene ID" value="evm.TU.10.610"/>
</dbReference>